<gene>
    <name evidence="1" type="ORF">WJX73_002416</name>
</gene>
<comment type="caution">
    <text evidence="1">The sequence shown here is derived from an EMBL/GenBank/DDBJ whole genome shotgun (WGS) entry which is preliminary data.</text>
</comment>
<protein>
    <submittedName>
        <fullName evidence="1">Uncharacterized protein</fullName>
    </submittedName>
</protein>
<sequence length="138" mass="15008">MPHIDPVTEVPGRSQESRENCSFQVPSDFAPVAAPCSLACSDLSKDQELWLLQLPLSWQQRGSITVSSAQNAAREEIWTCQDDSGSRFRLVPEDASIATQHPSADTRGTAAYFSRSCAQSGAASCRSTAVKDIGRYQK</sequence>
<proteinExistence type="predicted"/>
<dbReference type="Proteomes" id="UP001465755">
    <property type="component" value="Unassembled WGS sequence"/>
</dbReference>
<dbReference type="AlphaFoldDB" id="A0AAW1NVQ2"/>
<evidence type="ECO:0000313" key="2">
    <source>
        <dbReference type="Proteomes" id="UP001465755"/>
    </source>
</evidence>
<accession>A0AAW1NVQ2</accession>
<evidence type="ECO:0000313" key="1">
    <source>
        <dbReference type="EMBL" id="KAK9796319.1"/>
    </source>
</evidence>
<name>A0AAW1NVQ2_9CHLO</name>
<keyword evidence="2" id="KW-1185">Reference proteome</keyword>
<organism evidence="1 2">
    <name type="scientific">Symbiochloris irregularis</name>
    <dbReference type="NCBI Taxonomy" id="706552"/>
    <lineage>
        <taxon>Eukaryota</taxon>
        <taxon>Viridiplantae</taxon>
        <taxon>Chlorophyta</taxon>
        <taxon>core chlorophytes</taxon>
        <taxon>Trebouxiophyceae</taxon>
        <taxon>Trebouxiales</taxon>
        <taxon>Trebouxiaceae</taxon>
        <taxon>Symbiochloris</taxon>
    </lineage>
</organism>
<dbReference type="EMBL" id="JALJOQ010000116">
    <property type="protein sequence ID" value="KAK9796319.1"/>
    <property type="molecule type" value="Genomic_DNA"/>
</dbReference>
<reference evidence="1 2" key="1">
    <citation type="journal article" date="2024" name="Nat. Commun.">
        <title>Phylogenomics reveals the evolutionary origins of lichenization in chlorophyte algae.</title>
        <authorList>
            <person name="Puginier C."/>
            <person name="Libourel C."/>
            <person name="Otte J."/>
            <person name="Skaloud P."/>
            <person name="Haon M."/>
            <person name="Grisel S."/>
            <person name="Petersen M."/>
            <person name="Berrin J.G."/>
            <person name="Delaux P.M."/>
            <person name="Dal Grande F."/>
            <person name="Keller J."/>
        </authorList>
    </citation>
    <scope>NUCLEOTIDE SEQUENCE [LARGE SCALE GENOMIC DNA]</scope>
    <source>
        <strain evidence="1 2">SAG 2036</strain>
    </source>
</reference>